<accession>A0A0M9VQF1</accession>
<evidence type="ECO:0000256" key="11">
    <source>
        <dbReference type="ARBA" id="ARBA00048930"/>
    </source>
</evidence>
<organism evidence="15 16">
    <name type="scientific">Malassezia pachydermatis</name>
    <dbReference type="NCBI Taxonomy" id="77020"/>
    <lineage>
        <taxon>Eukaryota</taxon>
        <taxon>Fungi</taxon>
        <taxon>Dikarya</taxon>
        <taxon>Basidiomycota</taxon>
        <taxon>Ustilaginomycotina</taxon>
        <taxon>Malasseziomycetes</taxon>
        <taxon>Malasseziales</taxon>
        <taxon>Malasseziaceae</taxon>
        <taxon>Malassezia</taxon>
    </lineage>
</organism>
<evidence type="ECO:0000256" key="1">
    <source>
        <dbReference type="ARBA" id="ARBA00004240"/>
    </source>
</evidence>
<dbReference type="PRINTS" id="PR00081">
    <property type="entry name" value="GDHRDH"/>
</dbReference>
<evidence type="ECO:0000256" key="3">
    <source>
        <dbReference type="ARBA" id="ARBA00004991"/>
    </source>
</evidence>
<dbReference type="InterPro" id="IPR057326">
    <property type="entry name" value="KR_dom"/>
</dbReference>
<evidence type="ECO:0000256" key="2">
    <source>
        <dbReference type="ARBA" id="ARBA00004760"/>
    </source>
</evidence>
<feature type="transmembrane region" description="Helical" evidence="12">
    <location>
        <begin position="163"/>
        <end position="181"/>
    </location>
</feature>
<dbReference type="VEuPathDB" id="FungiDB:Malapachy_2314"/>
<keyword evidence="12" id="KW-0812">Transmembrane</keyword>
<comment type="function">
    <text evidence="10">Catalyzes the reduction of 3'-oxosphinganine (3-ketodihydrosphingosine/KDS) to sphinganine (dihydrosphingosine/DHS), the second step of de novo sphingolipid biosynthesis.</text>
</comment>
<comment type="subcellular location">
    <subcellularLocation>
        <location evidence="1">Endoplasmic reticulum</location>
    </subcellularLocation>
</comment>
<dbReference type="CDD" id="cd08939">
    <property type="entry name" value="KDSR-like_SDR_c"/>
    <property type="match status" value="1"/>
</dbReference>
<dbReference type="InterPro" id="IPR002347">
    <property type="entry name" value="SDR_fam"/>
</dbReference>
<dbReference type="SMART" id="SM00822">
    <property type="entry name" value="PKS_KR"/>
    <property type="match status" value="1"/>
</dbReference>
<keyword evidence="7" id="KW-0560">Oxidoreductase</keyword>
<dbReference type="EMBL" id="LGAV01000002">
    <property type="protein sequence ID" value="KOS15282.1"/>
    <property type="molecule type" value="Genomic_DNA"/>
</dbReference>
<dbReference type="FunFam" id="3.40.50.720:FF:000468">
    <property type="entry name" value="Short-chain dehydrogenase, putative"/>
    <property type="match status" value="1"/>
</dbReference>
<keyword evidence="6" id="KW-0746">Sphingolipid metabolism</keyword>
<dbReference type="InterPro" id="IPR036291">
    <property type="entry name" value="NAD(P)-bd_dom_sf"/>
</dbReference>
<evidence type="ECO:0000256" key="10">
    <source>
        <dbReference type="ARBA" id="ARBA00044737"/>
    </source>
</evidence>
<comment type="caution">
    <text evidence="15">The sequence shown here is derived from an EMBL/GenBank/DDBJ whole genome shotgun (WGS) entry which is preliminary data.</text>
</comment>
<evidence type="ECO:0000256" key="9">
    <source>
        <dbReference type="ARBA" id="ARBA00026112"/>
    </source>
</evidence>
<keyword evidence="5" id="KW-0521">NADP</keyword>
<evidence type="ECO:0000313" key="15">
    <source>
        <dbReference type="EMBL" id="KOS15282.1"/>
    </source>
</evidence>
<keyword evidence="16" id="KW-1185">Reference proteome</keyword>
<dbReference type="GO" id="GO:0005789">
    <property type="term" value="C:endoplasmic reticulum membrane"/>
    <property type="evidence" value="ECO:0007669"/>
    <property type="project" value="TreeGrafter"/>
</dbReference>
<evidence type="ECO:0000256" key="7">
    <source>
        <dbReference type="ARBA" id="ARBA00023002"/>
    </source>
</evidence>
<proteinExistence type="predicted"/>
<dbReference type="GeneID" id="28728681"/>
<dbReference type="Pfam" id="PF00106">
    <property type="entry name" value="adh_short"/>
    <property type="match status" value="1"/>
</dbReference>
<dbReference type="PANTHER" id="PTHR43550">
    <property type="entry name" value="3-KETODIHYDROSPHINGOSINE REDUCTASE"/>
    <property type="match status" value="1"/>
</dbReference>
<dbReference type="PANTHER" id="PTHR43550:SF3">
    <property type="entry name" value="3-KETODIHYDROSPHINGOSINE REDUCTASE"/>
    <property type="match status" value="1"/>
</dbReference>
<evidence type="ECO:0000256" key="5">
    <source>
        <dbReference type="ARBA" id="ARBA00022857"/>
    </source>
</evidence>
<evidence type="ECO:0000256" key="8">
    <source>
        <dbReference type="ARBA" id="ARBA00023098"/>
    </source>
</evidence>
<dbReference type="Gene3D" id="3.40.50.720">
    <property type="entry name" value="NAD(P)-binding Rossmann-like Domain"/>
    <property type="match status" value="1"/>
</dbReference>
<dbReference type="SUPFAM" id="SSF51735">
    <property type="entry name" value="NAD(P)-binding Rossmann-fold domains"/>
    <property type="match status" value="1"/>
</dbReference>
<evidence type="ECO:0000256" key="6">
    <source>
        <dbReference type="ARBA" id="ARBA00022919"/>
    </source>
</evidence>
<comment type="pathway">
    <text evidence="2">Lipid metabolism; sphingolipid metabolism.</text>
</comment>
<evidence type="ECO:0000256" key="12">
    <source>
        <dbReference type="SAM" id="Phobius"/>
    </source>
</evidence>
<evidence type="ECO:0000313" key="16">
    <source>
        <dbReference type="Proteomes" id="UP000037751"/>
    </source>
</evidence>
<feature type="chain" id="PRO_5005839208" description="3-dehydrosphinganine reductase" evidence="13">
    <location>
        <begin position="19"/>
        <end position="315"/>
    </location>
</feature>
<dbReference type="STRING" id="77020.A0A0M9VQF1"/>
<dbReference type="GO" id="GO:0006666">
    <property type="term" value="P:3-keto-sphinganine metabolic process"/>
    <property type="evidence" value="ECO:0007669"/>
    <property type="project" value="InterPro"/>
</dbReference>
<gene>
    <name evidence="15" type="ORF">Malapachy_2314</name>
</gene>
<evidence type="ECO:0000256" key="13">
    <source>
        <dbReference type="SAM" id="SignalP"/>
    </source>
</evidence>
<sequence>MWLIACVCSVVALVCATAFVFYRKSWDPKGKYVLVTGGSQGLGLALGKLLASRGAHVILCSRTESKLQSATQEVMATRLSSSQHVSYVVADVSSFGGASAAVSQCPAPIDAVFCCAGGAKPGYYLEQTEQDFQEGLRLDYWTALATSHAVAKSMKQHQKRGKIVFVSSVLGMMGMVGYAQYSPMKFAIRGLAECLRSELLLYSIDVHIYFPATILTPGLEVENQTKPELTKQIEGTDEGQTPAQCAAHLLRGVERNEYSITDGLIGWLFRISSGGSAPGSNVWVDSLAMLPARWAAIGWRRFFADSAVLQHARKA</sequence>
<feature type="signal peptide" evidence="13">
    <location>
        <begin position="1"/>
        <end position="18"/>
    </location>
</feature>
<dbReference type="InterPro" id="IPR045022">
    <property type="entry name" value="KDSR-like"/>
</dbReference>
<comment type="pathway">
    <text evidence="3">Sphingolipid metabolism.</text>
</comment>
<dbReference type="RefSeq" id="XP_017992914.1">
    <property type="nucleotide sequence ID" value="XM_018136806.1"/>
</dbReference>
<keyword evidence="12" id="KW-1133">Transmembrane helix</keyword>
<dbReference type="OrthoDB" id="10267115at2759"/>
<protein>
    <recommendedName>
        <fullName evidence="9">3-dehydrosphinganine reductase</fullName>
        <ecNumber evidence="9">1.1.1.102</ecNumber>
    </recommendedName>
</protein>
<feature type="domain" description="Ketoreductase" evidence="14">
    <location>
        <begin position="31"/>
        <end position="198"/>
    </location>
</feature>
<keyword evidence="12" id="KW-0472">Membrane</keyword>
<dbReference type="GO" id="GO:0047560">
    <property type="term" value="F:3-dehydrosphinganine reductase activity"/>
    <property type="evidence" value="ECO:0007669"/>
    <property type="project" value="UniProtKB-EC"/>
</dbReference>
<dbReference type="Proteomes" id="UP000037751">
    <property type="component" value="Unassembled WGS sequence"/>
</dbReference>
<comment type="catalytic activity">
    <reaction evidence="11">
        <text>sphinganine + NADP(+) = 3-oxosphinganine + NADPH + H(+)</text>
        <dbReference type="Rhea" id="RHEA:22640"/>
        <dbReference type="ChEBI" id="CHEBI:15378"/>
        <dbReference type="ChEBI" id="CHEBI:57783"/>
        <dbReference type="ChEBI" id="CHEBI:57817"/>
        <dbReference type="ChEBI" id="CHEBI:58299"/>
        <dbReference type="ChEBI" id="CHEBI:58349"/>
        <dbReference type="EC" id="1.1.1.102"/>
    </reaction>
    <physiologicalReaction direction="right-to-left" evidence="11">
        <dbReference type="Rhea" id="RHEA:22642"/>
    </physiologicalReaction>
</comment>
<dbReference type="EC" id="1.1.1.102" evidence="9"/>
<keyword evidence="13" id="KW-0732">Signal</keyword>
<dbReference type="GO" id="GO:0030148">
    <property type="term" value="P:sphingolipid biosynthetic process"/>
    <property type="evidence" value="ECO:0007669"/>
    <property type="project" value="InterPro"/>
</dbReference>
<keyword evidence="4" id="KW-0256">Endoplasmic reticulum</keyword>
<reference evidence="15 16" key="1">
    <citation type="submission" date="2015-07" db="EMBL/GenBank/DDBJ databases">
        <title>Draft Genome Sequence of Malassezia furfur CBS1878 and Malassezia pachydermatis CBS1879.</title>
        <authorList>
            <person name="Triana S."/>
            <person name="Ohm R."/>
            <person name="Gonzalez A."/>
            <person name="DeCock H."/>
            <person name="Restrepo S."/>
            <person name="Celis A."/>
        </authorList>
    </citation>
    <scope>NUCLEOTIDE SEQUENCE [LARGE SCALE GENOMIC DNA]</scope>
    <source>
        <strain evidence="15 16">CBS 1879</strain>
    </source>
</reference>
<name>A0A0M9VQF1_9BASI</name>
<evidence type="ECO:0000256" key="4">
    <source>
        <dbReference type="ARBA" id="ARBA00022824"/>
    </source>
</evidence>
<evidence type="ECO:0000259" key="14">
    <source>
        <dbReference type="SMART" id="SM00822"/>
    </source>
</evidence>
<keyword evidence="8" id="KW-0443">Lipid metabolism</keyword>
<dbReference type="AlphaFoldDB" id="A0A0M9VQF1"/>